<sequence>IFFLCVAIGITYAGTVNIMLNGLGVVLSPADNQGYLPGMNAGAFNLGAGLSFAILTAVATAVGGTENVVGGYQAGIAVGAVLVIIA</sequence>
<comment type="caution">
    <text evidence="2">The sequence shown here is derived from an EMBL/GenBank/DDBJ whole genome shotgun (WGS) entry which is preliminary data.</text>
</comment>
<feature type="transmembrane region" description="Helical" evidence="1">
    <location>
        <begin position="68"/>
        <end position="85"/>
    </location>
</feature>
<gene>
    <name evidence="2" type="ORF">OJ930_11875</name>
</gene>
<feature type="transmembrane region" description="Helical" evidence="1">
    <location>
        <begin position="6"/>
        <end position="30"/>
    </location>
</feature>
<feature type="non-terminal residue" evidence="2">
    <location>
        <position position="86"/>
    </location>
</feature>
<evidence type="ECO:0008006" key="4">
    <source>
        <dbReference type="Google" id="ProtNLM"/>
    </source>
</evidence>
<dbReference type="Proteomes" id="UP001208853">
    <property type="component" value="Unassembled WGS sequence"/>
</dbReference>
<keyword evidence="1" id="KW-1133">Transmembrane helix</keyword>
<evidence type="ECO:0000256" key="1">
    <source>
        <dbReference type="SAM" id="Phobius"/>
    </source>
</evidence>
<proteinExistence type="predicted"/>
<keyword evidence="1" id="KW-0812">Transmembrane</keyword>
<feature type="transmembrane region" description="Helical" evidence="1">
    <location>
        <begin position="42"/>
        <end position="62"/>
    </location>
</feature>
<evidence type="ECO:0000313" key="3">
    <source>
        <dbReference type="Proteomes" id="UP001208853"/>
    </source>
</evidence>
<keyword evidence="1" id="KW-0472">Membrane</keyword>
<name>A0AAW5TM49_STRAP</name>
<reference evidence="2" key="1">
    <citation type="submission" date="2022-10" db="EMBL/GenBank/DDBJ databases">
        <title>Comparative genomic study of S. anginosus.</title>
        <authorList>
            <person name="Prasad A."/>
            <person name="Ene A."/>
            <person name="Jablonska S."/>
            <person name="Du J."/>
            <person name="Wolfe A.J."/>
            <person name="Putonti C."/>
        </authorList>
    </citation>
    <scope>NUCLEOTIDE SEQUENCE</scope>
    <source>
        <strain evidence="2">UMB6888</strain>
    </source>
</reference>
<dbReference type="AlphaFoldDB" id="A0AAW5TM49"/>
<accession>A0AAW5TM49</accession>
<feature type="non-terminal residue" evidence="2">
    <location>
        <position position="1"/>
    </location>
</feature>
<evidence type="ECO:0000313" key="2">
    <source>
        <dbReference type="EMBL" id="MCW1073669.1"/>
    </source>
</evidence>
<organism evidence="2 3">
    <name type="scientific">Streptococcus anginosus</name>
    <dbReference type="NCBI Taxonomy" id="1328"/>
    <lineage>
        <taxon>Bacteria</taxon>
        <taxon>Bacillati</taxon>
        <taxon>Bacillota</taxon>
        <taxon>Bacilli</taxon>
        <taxon>Lactobacillales</taxon>
        <taxon>Streptococcaceae</taxon>
        <taxon>Streptococcus</taxon>
        <taxon>Streptococcus anginosus group</taxon>
    </lineage>
</organism>
<dbReference type="EMBL" id="JAPAIK010000437">
    <property type="protein sequence ID" value="MCW1073669.1"/>
    <property type="molecule type" value="Genomic_DNA"/>
</dbReference>
<protein>
    <recommendedName>
        <fullName evidence="4">ABC transporter permease</fullName>
    </recommendedName>
</protein>